<keyword evidence="2" id="KW-1185">Reference proteome</keyword>
<evidence type="ECO:0000313" key="2">
    <source>
        <dbReference type="Proteomes" id="UP000041254"/>
    </source>
</evidence>
<gene>
    <name evidence="1" type="ORF">Vbra_4308</name>
</gene>
<accession>A0A0G4FAN0</accession>
<proteinExistence type="predicted"/>
<name>A0A0G4FAN0_VITBC</name>
<sequence length="69" mass="7808">MTIAAKRQISIEFVIHCAASRAELLLELLAVLHTPFGHRQLSRLSLYRTSRGWVSDIPILAKWPANRLA</sequence>
<dbReference type="Proteomes" id="UP000041254">
    <property type="component" value="Unassembled WGS sequence"/>
</dbReference>
<dbReference type="VEuPathDB" id="CryptoDB:Vbra_4308"/>
<protein>
    <submittedName>
        <fullName evidence="1">Uncharacterized protein</fullName>
    </submittedName>
</protein>
<dbReference type="InParanoid" id="A0A0G4FAN0"/>
<evidence type="ECO:0000313" key="1">
    <source>
        <dbReference type="EMBL" id="CEM09677.1"/>
    </source>
</evidence>
<dbReference type="AlphaFoldDB" id="A0A0G4FAN0"/>
<reference evidence="1 2" key="1">
    <citation type="submission" date="2014-11" db="EMBL/GenBank/DDBJ databases">
        <authorList>
            <person name="Zhu J."/>
            <person name="Qi W."/>
            <person name="Song R."/>
        </authorList>
    </citation>
    <scope>NUCLEOTIDE SEQUENCE [LARGE SCALE GENOMIC DNA]</scope>
</reference>
<organism evidence="1 2">
    <name type="scientific">Vitrella brassicaformis (strain CCMP3155)</name>
    <dbReference type="NCBI Taxonomy" id="1169540"/>
    <lineage>
        <taxon>Eukaryota</taxon>
        <taxon>Sar</taxon>
        <taxon>Alveolata</taxon>
        <taxon>Colpodellida</taxon>
        <taxon>Vitrellaceae</taxon>
        <taxon>Vitrella</taxon>
    </lineage>
</organism>
<dbReference type="EMBL" id="CDMY01000395">
    <property type="protein sequence ID" value="CEM09677.1"/>
    <property type="molecule type" value="Genomic_DNA"/>
</dbReference>